<evidence type="ECO:0000256" key="1">
    <source>
        <dbReference type="RuleBase" id="RU000363"/>
    </source>
</evidence>
<reference evidence="2" key="1">
    <citation type="journal article" date="2020" name="bioRxiv">
        <title>Chromosome-level reference genome of the European wasp spider Argiope bruennichi: a resource for studies on range expansion and evolutionary adaptation.</title>
        <authorList>
            <person name="Sheffer M.M."/>
            <person name="Hoppe A."/>
            <person name="Krehenwinkel H."/>
            <person name="Uhl G."/>
            <person name="Kuss A.W."/>
            <person name="Jensen L."/>
            <person name="Jensen C."/>
            <person name="Gillespie R.G."/>
            <person name="Hoff K.J."/>
            <person name="Prost S."/>
        </authorList>
    </citation>
    <scope>NUCLEOTIDE SEQUENCE</scope>
</reference>
<comment type="similarity">
    <text evidence="1">Belongs to the short-chain dehydrogenases/reductases (SDR) family.</text>
</comment>
<dbReference type="GO" id="GO:0016491">
    <property type="term" value="F:oxidoreductase activity"/>
    <property type="evidence" value="ECO:0007669"/>
    <property type="project" value="TreeGrafter"/>
</dbReference>
<comment type="caution">
    <text evidence="2">The sequence shown here is derived from an EMBL/GenBank/DDBJ whole genome shotgun (WGS) entry which is preliminary data.</text>
</comment>
<dbReference type="EMBL" id="JABXBU010002230">
    <property type="protein sequence ID" value="KAF8766528.1"/>
    <property type="molecule type" value="Genomic_DNA"/>
</dbReference>
<dbReference type="PRINTS" id="PR00081">
    <property type="entry name" value="GDHRDH"/>
</dbReference>
<dbReference type="InterPro" id="IPR002347">
    <property type="entry name" value="SDR_fam"/>
</dbReference>
<dbReference type="PANTHER" id="PTHR43313">
    <property type="entry name" value="SHORT-CHAIN DEHYDROGENASE/REDUCTASE FAMILY 9C"/>
    <property type="match status" value="1"/>
</dbReference>
<dbReference type="AlphaFoldDB" id="A0A8T0E5C1"/>
<dbReference type="GO" id="GO:0008202">
    <property type="term" value="P:steroid metabolic process"/>
    <property type="evidence" value="ECO:0007669"/>
    <property type="project" value="TreeGrafter"/>
</dbReference>
<dbReference type="SUPFAM" id="SSF51735">
    <property type="entry name" value="NAD(P)-binding Rossmann-fold domains"/>
    <property type="match status" value="1"/>
</dbReference>
<evidence type="ECO:0000313" key="3">
    <source>
        <dbReference type="Proteomes" id="UP000807504"/>
    </source>
</evidence>
<gene>
    <name evidence="2" type="ORF">HNY73_019581</name>
</gene>
<organism evidence="2 3">
    <name type="scientific">Argiope bruennichi</name>
    <name type="common">Wasp spider</name>
    <name type="synonym">Aranea bruennichi</name>
    <dbReference type="NCBI Taxonomy" id="94029"/>
    <lineage>
        <taxon>Eukaryota</taxon>
        <taxon>Metazoa</taxon>
        <taxon>Ecdysozoa</taxon>
        <taxon>Arthropoda</taxon>
        <taxon>Chelicerata</taxon>
        <taxon>Arachnida</taxon>
        <taxon>Araneae</taxon>
        <taxon>Araneomorphae</taxon>
        <taxon>Entelegynae</taxon>
        <taxon>Araneoidea</taxon>
        <taxon>Araneidae</taxon>
        <taxon>Argiope</taxon>
    </lineage>
</organism>
<dbReference type="Gene3D" id="3.40.50.720">
    <property type="entry name" value="NAD(P)-binding Rossmann-like Domain"/>
    <property type="match status" value="1"/>
</dbReference>
<name>A0A8T0E5C1_ARGBR</name>
<dbReference type="Pfam" id="PF00106">
    <property type="entry name" value="adh_short"/>
    <property type="match status" value="1"/>
</dbReference>
<dbReference type="InterPro" id="IPR036291">
    <property type="entry name" value="NAD(P)-bd_dom_sf"/>
</dbReference>
<keyword evidence="3" id="KW-1185">Reference proteome</keyword>
<proteinExistence type="inferred from homology"/>
<dbReference type="PANTHER" id="PTHR43313:SF36">
    <property type="entry name" value="D-BETA-HYDROXYBUTYRATE DEHYDROGENASE, MITOCHONDRIAL"/>
    <property type="match status" value="1"/>
</dbReference>
<dbReference type="Proteomes" id="UP000807504">
    <property type="component" value="Unassembled WGS sequence"/>
</dbReference>
<protein>
    <submittedName>
        <fullName evidence="2">17-beta-hydroxysteroid dehydrogenase type 6 like protein</fullName>
    </submittedName>
</protein>
<sequence>MLAKHLDSKGFKVIACCLFPNNNGAKELEKSCSERLKVVGLDVTKDESVAQVKEFVLKNLGDSELWAIVNNAGILKGVTIELTSLRDFKDSLEVNALGLVRVTQAFLPLLRRSKGRVVNITSAAGRNLIIFMGSYYMSKHAAVAFNDCLRREMEVWGIRVISIEPDFFGTPLIDEDAVNKGVDETFSTLSDDVISDYGERYLQGFKETNKYFFMFANSIPKEVIDALDSAITLKYPDNVYEPRASLLTTIIGFIYCRISLEMQDFVVRFFRIILRFPKPKTS</sequence>
<evidence type="ECO:0000313" key="2">
    <source>
        <dbReference type="EMBL" id="KAF8766528.1"/>
    </source>
</evidence>
<dbReference type="PRINTS" id="PR00080">
    <property type="entry name" value="SDRFAMILY"/>
</dbReference>
<accession>A0A8T0E5C1</accession>
<reference evidence="2" key="2">
    <citation type="submission" date="2020-06" db="EMBL/GenBank/DDBJ databases">
        <authorList>
            <person name="Sheffer M."/>
        </authorList>
    </citation>
    <scope>NUCLEOTIDE SEQUENCE</scope>
</reference>